<proteinExistence type="predicted"/>
<gene>
    <name evidence="2" type="ORF">RJT34_33468</name>
</gene>
<protein>
    <submittedName>
        <fullName evidence="2">Uncharacterized protein</fullName>
    </submittedName>
</protein>
<dbReference type="Proteomes" id="UP001359559">
    <property type="component" value="Unassembled WGS sequence"/>
</dbReference>
<keyword evidence="3" id="KW-1185">Reference proteome</keyword>
<keyword evidence="1" id="KW-0812">Transmembrane</keyword>
<name>A0AAN9EXW2_CLITE</name>
<dbReference type="AlphaFoldDB" id="A0AAN9EXW2"/>
<organism evidence="2 3">
    <name type="scientific">Clitoria ternatea</name>
    <name type="common">Butterfly pea</name>
    <dbReference type="NCBI Taxonomy" id="43366"/>
    <lineage>
        <taxon>Eukaryota</taxon>
        <taxon>Viridiplantae</taxon>
        <taxon>Streptophyta</taxon>
        <taxon>Embryophyta</taxon>
        <taxon>Tracheophyta</taxon>
        <taxon>Spermatophyta</taxon>
        <taxon>Magnoliopsida</taxon>
        <taxon>eudicotyledons</taxon>
        <taxon>Gunneridae</taxon>
        <taxon>Pentapetalae</taxon>
        <taxon>rosids</taxon>
        <taxon>fabids</taxon>
        <taxon>Fabales</taxon>
        <taxon>Fabaceae</taxon>
        <taxon>Papilionoideae</taxon>
        <taxon>50 kb inversion clade</taxon>
        <taxon>NPAAA clade</taxon>
        <taxon>indigoferoid/millettioid clade</taxon>
        <taxon>Phaseoleae</taxon>
        <taxon>Clitoria</taxon>
    </lineage>
</organism>
<evidence type="ECO:0000256" key="1">
    <source>
        <dbReference type="SAM" id="Phobius"/>
    </source>
</evidence>
<sequence length="70" mass="7871">MDFSSKFSQVLSQTEKSTPTIFFFFSLSLSLSLTIITNITKILHLLRILLKLIEEAKKSGAMQLPVLSPQ</sequence>
<keyword evidence="1" id="KW-0472">Membrane</keyword>
<accession>A0AAN9EXW2</accession>
<reference evidence="2 3" key="1">
    <citation type="submission" date="2024-01" db="EMBL/GenBank/DDBJ databases">
        <title>The genomes of 5 underutilized Papilionoideae crops provide insights into root nodulation and disease resistance.</title>
        <authorList>
            <person name="Yuan L."/>
        </authorList>
    </citation>
    <scope>NUCLEOTIDE SEQUENCE [LARGE SCALE GENOMIC DNA]</scope>
    <source>
        <strain evidence="2">LY-2023</strain>
        <tissue evidence="2">Leaf</tissue>
    </source>
</reference>
<comment type="caution">
    <text evidence="2">The sequence shown here is derived from an EMBL/GenBank/DDBJ whole genome shotgun (WGS) entry which is preliminary data.</text>
</comment>
<evidence type="ECO:0000313" key="3">
    <source>
        <dbReference type="Proteomes" id="UP001359559"/>
    </source>
</evidence>
<keyword evidence="1" id="KW-1133">Transmembrane helix</keyword>
<evidence type="ECO:0000313" key="2">
    <source>
        <dbReference type="EMBL" id="KAK7265844.1"/>
    </source>
</evidence>
<dbReference type="EMBL" id="JAYKXN010000008">
    <property type="protein sequence ID" value="KAK7265844.1"/>
    <property type="molecule type" value="Genomic_DNA"/>
</dbReference>
<feature type="transmembrane region" description="Helical" evidence="1">
    <location>
        <begin position="20"/>
        <end position="43"/>
    </location>
</feature>